<evidence type="ECO:0000256" key="21">
    <source>
        <dbReference type="ARBA" id="ARBA00041459"/>
    </source>
</evidence>
<dbReference type="GO" id="GO:0036376">
    <property type="term" value="P:sodium ion export across plasma membrane"/>
    <property type="evidence" value="ECO:0007669"/>
    <property type="project" value="TreeGrafter"/>
</dbReference>
<evidence type="ECO:0000313" key="22">
    <source>
        <dbReference type="EMBL" id="KAB0393208.1"/>
    </source>
</evidence>
<keyword evidence="6" id="KW-0740">Sodium/potassium transport</keyword>
<keyword evidence="7" id="KW-0812">Transmembrane</keyword>
<dbReference type="GO" id="GO:1990573">
    <property type="term" value="P:potassium ion import across plasma membrane"/>
    <property type="evidence" value="ECO:0007669"/>
    <property type="project" value="TreeGrafter"/>
</dbReference>
<dbReference type="Pfam" id="PF00287">
    <property type="entry name" value="Na_K-ATPase"/>
    <property type="match status" value="1"/>
</dbReference>
<evidence type="ECO:0000256" key="7">
    <source>
        <dbReference type="ARBA" id="ARBA00022692"/>
    </source>
</evidence>
<comment type="subunit">
    <text evidence="19">The sodium/potassium-transporting ATPase is composed of a catalytic alpha subunit, an auxiliary non-catalytic beta subunit and an additional regulatory subunit. Interacts with catalytic alpha subunit ATP12A.</text>
</comment>
<evidence type="ECO:0000256" key="11">
    <source>
        <dbReference type="ARBA" id="ARBA00023053"/>
    </source>
</evidence>
<dbReference type="EMBL" id="SGJD01003297">
    <property type="protein sequence ID" value="KAB0393208.1"/>
    <property type="molecule type" value="Genomic_DNA"/>
</dbReference>
<comment type="subcellular location">
    <subcellularLocation>
        <location evidence="1">Apical cell membrane</location>
        <topology evidence="1">Single-pass type II membrane protein</topology>
    </subcellularLocation>
    <subcellularLocation>
        <location evidence="18">Basolateral cell membrane</location>
        <topology evidence="18">Single-pass type II membrane protein</topology>
    </subcellularLocation>
</comment>
<dbReference type="InterPro" id="IPR038702">
    <property type="entry name" value="Na/K_ATPase_sub_beta_sf"/>
</dbReference>
<keyword evidence="12" id="KW-0406">Ion transport</keyword>
<evidence type="ECO:0000256" key="13">
    <source>
        <dbReference type="ARBA" id="ARBA00023136"/>
    </source>
</evidence>
<evidence type="ECO:0000256" key="16">
    <source>
        <dbReference type="ARBA" id="ARBA00023201"/>
    </source>
</evidence>
<keyword evidence="4" id="KW-1003">Cell membrane</keyword>
<evidence type="ECO:0000256" key="9">
    <source>
        <dbReference type="ARBA" id="ARBA00022968"/>
    </source>
</evidence>
<gene>
    <name evidence="22" type="ORF">E2I00_010779</name>
</gene>
<dbReference type="GO" id="GO:0030007">
    <property type="term" value="P:intracellular potassium ion homeostasis"/>
    <property type="evidence" value="ECO:0007669"/>
    <property type="project" value="TreeGrafter"/>
</dbReference>
<dbReference type="GO" id="GO:0016323">
    <property type="term" value="C:basolateral plasma membrane"/>
    <property type="evidence" value="ECO:0007669"/>
    <property type="project" value="UniProtKB-SubCell"/>
</dbReference>
<keyword evidence="8" id="KW-0630">Potassium</keyword>
<comment type="caution">
    <text evidence="22">The sequence shown here is derived from an EMBL/GenBank/DDBJ whole genome shotgun (WGS) entry which is preliminary data.</text>
</comment>
<evidence type="ECO:0000256" key="5">
    <source>
        <dbReference type="ARBA" id="ARBA00022538"/>
    </source>
</evidence>
<keyword evidence="11" id="KW-0915">Sodium</keyword>
<evidence type="ECO:0000256" key="4">
    <source>
        <dbReference type="ARBA" id="ARBA00022475"/>
    </source>
</evidence>
<keyword evidence="13" id="KW-0472">Membrane</keyword>
<keyword evidence="10" id="KW-1133">Transmembrane helix</keyword>
<protein>
    <recommendedName>
        <fullName evidence="20">Sodium/potassium-transporting ATPase subunit beta-3</fullName>
    </recommendedName>
    <alternativeName>
        <fullName evidence="21">Sodium/potassium-dependent ATPase subunit beta-3</fullName>
    </alternativeName>
</protein>
<keyword evidence="23" id="KW-1185">Reference proteome</keyword>
<keyword evidence="9" id="KW-0735">Signal-anchor</keyword>
<evidence type="ECO:0000256" key="3">
    <source>
        <dbReference type="ARBA" id="ARBA00022448"/>
    </source>
</evidence>
<evidence type="ECO:0000256" key="15">
    <source>
        <dbReference type="ARBA" id="ARBA00023180"/>
    </source>
</evidence>
<dbReference type="GO" id="GO:0005890">
    <property type="term" value="C:sodium:potassium-exchanging ATPase complex"/>
    <property type="evidence" value="ECO:0007669"/>
    <property type="project" value="InterPro"/>
</dbReference>
<dbReference type="InterPro" id="IPR000402">
    <property type="entry name" value="Na/K_ATPase_sub_beta"/>
</dbReference>
<reference evidence="22 23" key="1">
    <citation type="journal article" date="2019" name="PLoS ONE">
        <title>Genomic analyses reveal an absence of contemporary introgressive admixture between fin whales and blue whales, despite known hybrids.</title>
        <authorList>
            <person name="Westbury M.V."/>
            <person name="Petersen B."/>
            <person name="Lorenzen E.D."/>
        </authorList>
    </citation>
    <scope>NUCLEOTIDE SEQUENCE [LARGE SCALE GENOMIC DNA]</scope>
    <source>
        <strain evidence="22">FinWhale-01</strain>
    </source>
</reference>
<evidence type="ECO:0000256" key="1">
    <source>
        <dbReference type="ARBA" id="ARBA00004655"/>
    </source>
</evidence>
<comment type="similarity">
    <text evidence="2">Belongs to the X(+)/potassium ATPases subunit beta family.</text>
</comment>
<keyword evidence="14" id="KW-1015">Disulfide bond</keyword>
<evidence type="ECO:0000313" key="23">
    <source>
        <dbReference type="Proteomes" id="UP000437017"/>
    </source>
</evidence>
<proteinExistence type="inferred from homology"/>
<comment type="function">
    <text evidence="17">This is the non-catalytic component of the active enzyme, which catalyzes the hydrolysis of ATP coupled with the exchange of Na(+) and K(+) ions across the plasma membrane. The exact function of the beta-3 subunit is not known.</text>
</comment>
<dbReference type="Proteomes" id="UP000437017">
    <property type="component" value="Unassembled WGS sequence"/>
</dbReference>
<dbReference type="GO" id="GO:0016324">
    <property type="term" value="C:apical plasma membrane"/>
    <property type="evidence" value="ECO:0007669"/>
    <property type="project" value="UniProtKB-SubCell"/>
</dbReference>
<evidence type="ECO:0000256" key="8">
    <source>
        <dbReference type="ARBA" id="ARBA00022958"/>
    </source>
</evidence>
<dbReference type="AlphaFoldDB" id="A0A643BZV7"/>
<evidence type="ECO:0000256" key="10">
    <source>
        <dbReference type="ARBA" id="ARBA00022989"/>
    </source>
</evidence>
<dbReference type="PANTHER" id="PTHR11523:SF47">
    <property type="entry name" value="SODIUM_POTASSIUM-TRANSPORTING ATPASE SUBUNIT BETA-3"/>
    <property type="match status" value="1"/>
</dbReference>
<evidence type="ECO:0000256" key="12">
    <source>
        <dbReference type="ARBA" id="ARBA00023065"/>
    </source>
</evidence>
<name>A0A643BZV7_BALPH</name>
<evidence type="ECO:0000256" key="2">
    <source>
        <dbReference type="ARBA" id="ARBA00005876"/>
    </source>
</evidence>
<evidence type="ECO:0000256" key="18">
    <source>
        <dbReference type="ARBA" id="ARBA00037810"/>
    </source>
</evidence>
<keyword evidence="5" id="KW-0633">Potassium transport</keyword>
<dbReference type="GO" id="GO:0001671">
    <property type="term" value="F:ATPase activator activity"/>
    <property type="evidence" value="ECO:0007669"/>
    <property type="project" value="TreeGrafter"/>
</dbReference>
<dbReference type="GO" id="GO:0006883">
    <property type="term" value="P:intracellular sodium ion homeostasis"/>
    <property type="evidence" value="ECO:0007669"/>
    <property type="project" value="TreeGrafter"/>
</dbReference>
<evidence type="ECO:0000256" key="19">
    <source>
        <dbReference type="ARBA" id="ARBA00038625"/>
    </source>
</evidence>
<organism evidence="22 23">
    <name type="scientific">Balaenoptera physalus</name>
    <name type="common">Fin whale</name>
    <name type="synonym">Balaena physalus</name>
    <dbReference type="NCBI Taxonomy" id="9770"/>
    <lineage>
        <taxon>Eukaryota</taxon>
        <taxon>Metazoa</taxon>
        <taxon>Chordata</taxon>
        <taxon>Craniata</taxon>
        <taxon>Vertebrata</taxon>
        <taxon>Euteleostomi</taxon>
        <taxon>Mammalia</taxon>
        <taxon>Eutheria</taxon>
        <taxon>Laurasiatheria</taxon>
        <taxon>Artiodactyla</taxon>
        <taxon>Whippomorpha</taxon>
        <taxon>Cetacea</taxon>
        <taxon>Mysticeti</taxon>
        <taxon>Balaenopteridae</taxon>
        <taxon>Balaenoptera</taxon>
    </lineage>
</organism>
<keyword evidence="3" id="KW-0813">Transport</keyword>
<evidence type="ECO:0000256" key="17">
    <source>
        <dbReference type="ARBA" id="ARBA00037667"/>
    </source>
</evidence>
<dbReference type="Gene3D" id="2.60.40.1660">
    <property type="entry name" value="Na, k-atpase alpha subunit"/>
    <property type="match status" value="1"/>
</dbReference>
<evidence type="ECO:0000256" key="6">
    <source>
        <dbReference type="ARBA" id="ARBA00022607"/>
    </source>
</evidence>
<evidence type="ECO:0000256" key="20">
    <source>
        <dbReference type="ARBA" id="ARBA00041204"/>
    </source>
</evidence>
<evidence type="ECO:0000256" key="14">
    <source>
        <dbReference type="ARBA" id="ARBA00023157"/>
    </source>
</evidence>
<dbReference type="PANTHER" id="PTHR11523">
    <property type="entry name" value="SODIUM/POTASSIUM-DEPENDENT ATPASE BETA SUBUNIT"/>
    <property type="match status" value="1"/>
</dbReference>
<keyword evidence="16" id="KW-0739">Sodium transport</keyword>
<accession>A0A643BZV7</accession>
<sequence length="98" mass="11160">MVFPKSVTAVEYSFNLSDPDSYKGYIEDLKPYDLEEQKNLTVCPDEVPFEQRSPIYVACQFFTVLLQACGGVDDSEFGYTRGKPCIHVKTNRVIELKP</sequence>
<keyword evidence="15" id="KW-0325">Glycoprotein</keyword>